<protein>
    <submittedName>
        <fullName evidence="10">ABC transporter permease</fullName>
    </submittedName>
</protein>
<evidence type="ECO:0000256" key="2">
    <source>
        <dbReference type="ARBA" id="ARBA00022475"/>
    </source>
</evidence>
<sequence>MPEHYGPGWQQRFAEALLNLRLMGRRAWLALLGIGVGCAAVVALLNMGHGAAQHVKVLFKGMGSELMVVELERPDRRGSAAMPDLTGMSAYVRVAAPLIVAASTVQRQGLRQDAMVVGSTPQLAELLELRARGGRLLSAHDADALHVLLGASLAVQLAAREGEQVQLGRYLFDVVGVLAATGDNPLLPVMLDQAVIMPLSGMRRLIPAPDVGLMLALGRDPHPLAKSAECLSAHLQAQLPLHQVSVRLPSQLLEGMAGQSQMLNGLLAGFAVIALLLGGVGVMNIMLMNVAERRREIGLRLALGARARDIGWSFLLEALLLSCAGAWVGAVAGLLAAWLFAWLSGWPLSLAFYSLPLGVAASLFAGLVSGLYPALAAARLQPVEALREV</sequence>
<organism evidence="10 11">
    <name type="scientific">Pseudomonas juntendi</name>
    <dbReference type="NCBI Taxonomy" id="2666183"/>
    <lineage>
        <taxon>Bacteria</taxon>
        <taxon>Pseudomonadati</taxon>
        <taxon>Pseudomonadota</taxon>
        <taxon>Gammaproteobacteria</taxon>
        <taxon>Pseudomonadales</taxon>
        <taxon>Pseudomonadaceae</taxon>
        <taxon>Pseudomonas</taxon>
    </lineage>
</organism>
<evidence type="ECO:0000313" key="11">
    <source>
        <dbReference type="Proteomes" id="UP001375228"/>
    </source>
</evidence>
<feature type="transmembrane region" description="Helical" evidence="7">
    <location>
        <begin position="352"/>
        <end position="372"/>
    </location>
</feature>
<gene>
    <name evidence="10" type="ORF">V9385_21760</name>
</gene>
<feature type="transmembrane region" description="Helical" evidence="7">
    <location>
        <begin position="266"/>
        <end position="291"/>
    </location>
</feature>
<keyword evidence="4 7" id="KW-1133">Transmembrane helix</keyword>
<keyword evidence="5 7" id="KW-0472">Membrane</keyword>
<feature type="domain" description="MacB-like periplasmic core" evidence="9">
    <location>
        <begin position="28"/>
        <end position="208"/>
    </location>
</feature>
<keyword evidence="11" id="KW-1185">Reference proteome</keyword>
<dbReference type="PANTHER" id="PTHR30572:SF4">
    <property type="entry name" value="ABC TRANSPORTER PERMEASE YTRF"/>
    <property type="match status" value="1"/>
</dbReference>
<evidence type="ECO:0000256" key="3">
    <source>
        <dbReference type="ARBA" id="ARBA00022692"/>
    </source>
</evidence>
<dbReference type="Pfam" id="PF02687">
    <property type="entry name" value="FtsX"/>
    <property type="match status" value="1"/>
</dbReference>
<evidence type="ECO:0000256" key="1">
    <source>
        <dbReference type="ARBA" id="ARBA00004651"/>
    </source>
</evidence>
<dbReference type="InterPro" id="IPR025857">
    <property type="entry name" value="MacB_PCD"/>
</dbReference>
<keyword evidence="3 7" id="KW-0812">Transmembrane</keyword>
<feature type="transmembrane region" description="Helical" evidence="7">
    <location>
        <begin position="27"/>
        <end position="47"/>
    </location>
</feature>
<proteinExistence type="inferred from homology"/>
<name>A0ABZ2JCI4_9PSED</name>
<evidence type="ECO:0000259" key="8">
    <source>
        <dbReference type="Pfam" id="PF02687"/>
    </source>
</evidence>
<dbReference type="Pfam" id="PF12704">
    <property type="entry name" value="MacB_PCD"/>
    <property type="match status" value="1"/>
</dbReference>
<comment type="subcellular location">
    <subcellularLocation>
        <location evidence="1">Cell membrane</location>
        <topology evidence="1">Multi-pass membrane protein</topology>
    </subcellularLocation>
</comment>
<evidence type="ECO:0000256" key="4">
    <source>
        <dbReference type="ARBA" id="ARBA00022989"/>
    </source>
</evidence>
<dbReference type="InterPro" id="IPR050250">
    <property type="entry name" value="Macrolide_Exporter_MacB"/>
</dbReference>
<feature type="transmembrane region" description="Helical" evidence="7">
    <location>
        <begin position="312"/>
        <end position="340"/>
    </location>
</feature>
<dbReference type="EMBL" id="CP146691">
    <property type="protein sequence ID" value="WWY20218.1"/>
    <property type="molecule type" value="Genomic_DNA"/>
</dbReference>
<evidence type="ECO:0000259" key="9">
    <source>
        <dbReference type="Pfam" id="PF12704"/>
    </source>
</evidence>
<evidence type="ECO:0000256" key="7">
    <source>
        <dbReference type="SAM" id="Phobius"/>
    </source>
</evidence>
<accession>A0ABZ2JCI4</accession>
<feature type="domain" description="ABC3 transporter permease C-terminal" evidence="8">
    <location>
        <begin position="270"/>
        <end position="382"/>
    </location>
</feature>
<reference evidence="10 11" key="1">
    <citation type="submission" date="2024-03" db="EMBL/GenBank/DDBJ databases">
        <title>Pseudomonas juntendi.</title>
        <authorList>
            <person name="Liu Y."/>
        </authorList>
    </citation>
    <scope>NUCLEOTIDE SEQUENCE [LARGE SCALE GENOMIC DNA]</scope>
    <source>
        <strain evidence="10 11">L4046hy</strain>
    </source>
</reference>
<evidence type="ECO:0000313" key="10">
    <source>
        <dbReference type="EMBL" id="WWY20218.1"/>
    </source>
</evidence>
<evidence type="ECO:0000256" key="5">
    <source>
        <dbReference type="ARBA" id="ARBA00023136"/>
    </source>
</evidence>
<dbReference type="Proteomes" id="UP001375228">
    <property type="component" value="Chromosome"/>
</dbReference>
<dbReference type="InterPro" id="IPR003838">
    <property type="entry name" value="ABC3_permease_C"/>
</dbReference>
<evidence type="ECO:0000256" key="6">
    <source>
        <dbReference type="ARBA" id="ARBA00038076"/>
    </source>
</evidence>
<comment type="similarity">
    <text evidence="6">Belongs to the ABC-4 integral membrane protein family.</text>
</comment>
<dbReference type="PANTHER" id="PTHR30572">
    <property type="entry name" value="MEMBRANE COMPONENT OF TRANSPORTER-RELATED"/>
    <property type="match status" value="1"/>
</dbReference>
<keyword evidence="2" id="KW-1003">Cell membrane</keyword>
<dbReference type="RefSeq" id="WP_115294708.1">
    <property type="nucleotide sequence ID" value="NZ_CP146690.1"/>
</dbReference>